<gene>
    <name evidence="2" type="ORF">HP552_03035</name>
</gene>
<proteinExistence type="predicted"/>
<evidence type="ECO:0000256" key="1">
    <source>
        <dbReference type="SAM" id="Coils"/>
    </source>
</evidence>
<dbReference type="EMBL" id="JABMCB010000134">
    <property type="protein sequence ID" value="NUU74247.1"/>
    <property type="molecule type" value="Genomic_DNA"/>
</dbReference>
<comment type="caution">
    <text evidence="2">The sequence shown here is derived from an EMBL/GenBank/DDBJ whole genome shotgun (WGS) entry which is preliminary data.</text>
</comment>
<name>A0A7Y6BSL0_9BACL</name>
<dbReference type="AlphaFoldDB" id="A0A7Y6BSL0"/>
<accession>A0A7Y6BSL0</accession>
<keyword evidence="3" id="KW-1185">Reference proteome</keyword>
<evidence type="ECO:0000313" key="2">
    <source>
        <dbReference type="EMBL" id="NUU74247.1"/>
    </source>
</evidence>
<dbReference type="Proteomes" id="UP000526125">
    <property type="component" value="Unassembled WGS sequence"/>
</dbReference>
<reference evidence="2 3" key="1">
    <citation type="submission" date="2020-05" db="EMBL/GenBank/DDBJ databases">
        <title>Genome Sequencing of Type Strains.</title>
        <authorList>
            <person name="Lemaire J.F."/>
            <person name="Inderbitzin P."/>
            <person name="Gregorio O.A."/>
            <person name="Collins S.B."/>
            <person name="Wespe N."/>
            <person name="Knight-Connoni V."/>
        </authorList>
    </citation>
    <scope>NUCLEOTIDE SEQUENCE [LARGE SCALE GENOMIC DNA]</scope>
    <source>
        <strain evidence="2 3">LMG 21957</strain>
    </source>
</reference>
<evidence type="ECO:0000313" key="3">
    <source>
        <dbReference type="Proteomes" id="UP000526125"/>
    </source>
</evidence>
<feature type="coiled-coil region" evidence="1">
    <location>
        <begin position="58"/>
        <end position="85"/>
    </location>
</feature>
<dbReference type="RefSeq" id="WP_175394181.1">
    <property type="nucleotide sequence ID" value="NZ_JABMCB010000134.1"/>
</dbReference>
<keyword evidence="1" id="KW-0175">Coiled coil</keyword>
<organism evidence="2 3">
    <name type="scientific">Paenibacillus xylanilyticus</name>
    <dbReference type="NCBI Taxonomy" id="248903"/>
    <lineage>
        <taxon>Bacteria</taxon>
        <taxon>Bacillati</taxon>
        <taxon>Bacillota</taxon>
        <taxon>Bacilli</taxon>
        <taxon>Bacillales</taxon>
        <taxon>Paenibacillaceae</taxon>
        <taxon>Paenibacillus</taxon>
    </lineage>
</organism>
<protein>
    <submittedName>
        <fullName evidence="2">Uncharacterized protein</fullName>
    </submittedName>
</protein>
<sequence length="214" mass="24391">MKMPQNLLTAIQAYQAENEKVVKATELHREQTEKLQAELDETHALLAAAVDKTLDEPIEENVVREAELQRRIAELEMENMAARSRSDMMFSRSYAKLNELADAAIEIGRTESLKHFNDGFDAKVKAVEEAKYAYLTALVDLNRLRTDAWDIWMAASDGTNRNRAKNAQRPSFREITPFYRGDRQVLGVTEQEISRAYKDGKIQWTSVAAGREIV</sequence>